<keyword evidence="1" id="KW-0808">Transferase</keyword>
<gene>
    <name evidence="1" type="ORF">GMD30_06805</name>
</gene>
<dbReference type="Proteomes" id="UP000446657">
    <property type="component" value="Unassembled WGS sequence"/>
</dbReference>
<comment type="caution">
    <text evidence="1">The sequence shown here is derived from an EMBL/GenBank/DDBJ whole genome shotgun (WGS) entry which is preliminary data.</text>
</comment>
<dbReference type="InterPro" id="IPR000836">
    <property type="entry name" value="PRTase_dom"/>
</dbReference>
<evidence type="ECO:0000313" key="1">
    <source>
        <dbReference type="EMBL" id="MTR81431.1"/>
    </source>
</evidence>
<evidence type="ECO:0000313" key="2">
    <source>
        <dbReference type="Proteomes" id="UP000446657"/>
    </source>
</evidence>
<dbReference type="Gene3D" id="3.40.50.2020">
    <property type="match status" value="1"/>
</dbReference>
<keyword evidence="1" id="KW-0328">Glycosyltransferase</keyword>
<dbReference type="SUPFAM" id="SSF53271">
    <property type="entry name" value="PRTase-like"/>
    <property type="match status" value="1"/>
</dbReference>
<name>A0A844KMG9_9FIRM</name>
<dbReference type="GeneID" id="99747075"/>
<dbReference type="RefSeq" id="WP_022045114.1">
    <property type="nucleotide sequence ID" value="NZ_CP184331.1"/>
</dbReference>
<reference evidence="1 2" key="1">
    <citation type="journal article" date="2019" name="Nat. Med.">
        <title>A library of human gut bacterial isolates paired with longitudinal multiomics data enables mechanistic microbiome research.</title>
        <authorList>
            <person name="Poyet M."/>
            <person name="Groussin M."/>
            <person name="Gibbons S.M."/>
            <person name="Avila-Pacheco J."/>
            <person name="Jiang X."/>
            <person name="Kearney S.M."/>
            <person name="Perrotta A.R."/>
            <person name="Berdy B."/>
            <person name="Zhao S."/>
            <person name="Lieberman T.D."/>
            <person name="Swanson P.K."/>
            <person name="Smith M."/>
            <person name="Roesemann S."/>
            <person name="Alexander J.E."/>
            <person name="Rich S.A."/>
            <person name="Livny J."/>
            <person name="Vlamakis H."/>
            <person name="Clish C."/>
            <person name="Bullock K."/>
            <person name="Deik A."/>
            <person name="Scott J."/>
            <person name="Pierce K.A."/>
            <person name="Xavier R.J."/>
            <person name="Alm E.J."/>
        </authorList>
    </citation>
    <scope>NUCLEOTIDE SEQUENCE [LARGE SCALE GENOMIC DNA]</scope>
    <source>
        <strain evidence="1 2">BIOML-A1</strain>
    </source>
</reference>
<dbReference type="CDD" id="cd06223">
    <property type="entry name" value="PRTases_typeI"/>
    <property type="match status" value="1"/>
</dbReference>
<dbReference type="InterPro" id="IPR029057">
    <property type="entry name" value="PRTase-like"/>
</dbReference>
<dbReference type="EMBL" id="WNAL01000011">
    <property type="protein sequence ID" value="MTR81431.1"/>
    <property type="molecule type" value="Genomic_DNA"/>
</dbReference>
<dbReference type="AlphaFoldDB" id="A0A844KMG9"/>
<sequence length="214" mass="23933">MEDRMMKFYSKESNMLALHAMHGHFATSHSHINYYVDVTSIKTRVAEAKQAAHVLYSRIPKTKYVDTIVCMDGTEVVGTFLTEEIQRDGIMGTTNQHETVYVISPEINSNNQMLFRDNNKAAINGKHVVLLLATTTTGETIRRALECIQYYGGEIEWVASLFGTINSVDGVEVETLFDENDVTGYAAYPVADCPLCRQGQKIEAMVNGFGYSKL</sequence>
<proteinExistence type="predicted"/>
<dbReference type="GO" id="GO:0016757">
    <property type="term" value="F:glycosyltransferase activity"/>
    <property type="evidence" value="ECO:0007669"/>
    <property type="project" value="UniProtKB-KW"/>
</dbReference>
<organism evidence="1 2">
    <name type="scientific">Roseburia faecis</name>
    <dbReference type="NCBI Taxonomy" id="301302"/>
    <lineage>
        <taxon>Bacteria</taxon>
        <taxon>Bacillati</taxon>
        <taxon>Bacillota</taxon>
        <taxon>Clostridia</taxon>
        <taxon>Lachnospirales</taxon>
        <taxon>Lachnospiraceae</taxon>
        <taxon>Roseburia</taxon>
    </lineage>
</organism>
<protein>
    <submittedName>
        <fullName evidence="1">Orotate phosphoribosyltransferase</fullName>
    </submittedName>
</protein>
<accession>A0A844KMG9</accession>